<evidence type="ECO:0000256" key="1">
    <source>
        <dbReference type="ARBA" id="ARBA00004052"/>
    </source>
</evidence>
<dbReference type="GO" id="GO:0004149">
    <property type="term" value="F:dihydrolipoyllysine-residue succinyltransferase activity"/>
    <property type="evidence" value="ECO:0007669"/>
    <property type="project" value="UniProtKB-UniRule"/>
</dbReference>
<dbReference type="InterPro" id="IPR006255">
    <property type="entry name" value="SucB"/>
</dbReference>
<dbReference type="Pfam" id="PF00198">
    <property type="entry name" value="2-oxoacid_dh"/>
    <property type="match status" value="1"/>
</dbReference>
<gene>
    <name evidence="15" type="ordered locus">UMN179_00395</name>
</gene>
<keyword evidence="6 11" id="KW-0816">Tricarboxylic acid cycle</keyword>
<dbReference type="SUPFAM" id="SSF47005">
    <property type="entry name" value="Peripheral subunit-binding domain of 2-oxo acid dehydrogenase complex"/>
    <property type="match status" value="1"/>
</dbReference>
<evidence type="ECO:0000259" key="14">
    <source>
        <dbReference type="PROSITE" id="PS51826"/>
    </source>
</evidence>
<keyword evidence="7 11" id="KW-0808">Transferase</keyword>
<dbReference type="PATRIC" id="fig|1005058.3.peg.383"/>
<comment type="catalytic activity">
    <reaction evidence="10 11">
        <text>N(6)-[(R)-dihydrolipoyl]-L-lysyl-[protein] + succinyl-CoA = N(6)-[(R)-S(8)-succinyldihydrolipoyl]-L-lysyl-[protein] + CoA</text>
        <dbReference type="Rhea" id="RHEA:15213"/>
        <dbReference type="Rhea" id="RHEA-COMP:10475"/>
        <dbReference type="Rhea" id="RHEA-COMP:20092"/>
        <dbReference type="ChEBI" id="CHEBI:57287"/>
        <dbReference type="ChEBI" id="CHEBI:57292"/>
        <dbReference type="ChEBI" id="CHEBI:83100"/>
        <dbReference type="ChEBI" id="CHEBI:83120"/>
        <dbReference type="EC" id="2.3.1.61"/>
    </reaction>
</comment>
<evidence type="ECO:0000256" key="8">
    <source>
        <dbReference type="ARBA" id="ARBA00022823"/>
    </source>
</evidence>
<dbReference type="PROSITE" id="PS00189">
    <property type="entry name" value="LIPOYL"/>
    <property type="match status" value="1"/>
</dbReference>
<reference evidence="15 16" key="1">
    <citation type="journal article" date="2011" name="J. Bacteriol.">
        <title>Complete genome sequence of Gallibacterium anatis strain UMN179, isolated from a laying hen with peritonitis.</title>
        <authorList>
            <person name="Johnson T.J."/>
            <person name="Fernandez-Alarcon C."/>
            <person name="Bojesen A.M."/>
            <person name="Nolan L.K."/>
            <person name="Trampel D.W."/>
            <person name="Seemann T."/>
        </authorList>
    </citation>
    <scope>NUCLEOTIDE SEQUENCE [LARGE SCALE GENOMIC DNA]</scope>
    <source>
        <strain evidence="15 16">UMN179</strain>
    </source>
</reference>
<dbReference type="eggNOG" id="COG0508">
    <property type="taxonomic scope" value="Bacteria"/>
</dbReference>
<dbReference type="GO" id="GO:0005829">
    <property type="term" value="C:cytosol"/>
    <property type="evidence" value="ECO:0007669"/>
    <property type="project" value="TreeGrafter"/>
</dbReference>
<dbReference type="Proteomes" id="UP000006908">
    <property type="component" value="Chromosome"/>
</dbReference>
<dbReference type="InterPro" id="IPR001078">
    <property type="entry name" value="2-oxoacid_DH_actylTfrase"/>
</dbReference>
<evidence type="ECO:0000256" key="2">
    <source>
        <dbReference type="ARBA" id="ARBA00005145"/>
    </source>
</evidence>
<name>F4HC04_GALAU</name>
<dbReference type="UniPathway" id="UPA00868">
    <property type="reaction ID" value="UER00840"/>
</dbReference>
<dbReference type="SUPFAM" id="SSF52777">
    <property type="entry name" value="CoA-dependent acyltransferases"/>
    <property type="match status" value="1"/>
</dbReference>
<dbReference type="InterPro" id="IPR050537">
    <property type="entry name" value="2-oxoacid_dehydrogenase"/>
</dbReference>
<dbReference type="GO" id="GO:0033512">
    <property type="term" value="P:L-lysine catabolic process to acetyl-CoA via saccharopine"/>
    <property type="evidence" value="ECO:0007669"/>
    <property type="project" value="UniProtKB-UniRule"/>
</dbReference>
<dbReference type="Pfam" id="PF02817">
    <property type="entry name" value="E3_binding"/>
    <property type="match status" value="1"/>
</dbReference>
<dbReference type="CDD" id="cd06849">
    <property type="entry name" value="lipoyl_domain"/>
    <property type="match status" value="1"/>
</dbReference>
<comment type="pathway">
    <text evidence="2 11">Amino-acid degradation; L-lysine degradation via saccharopine pathway; glutaryl-CoA from L-lysine: step 6/6.</text>
</comment>
<protein>
    <recommendedName>
        <fullName evidence="5 11">Dihydrolipoyllysine-residue succinyltransferase component of 2-oxoglutarate dehydrogenase complex</fullName>
        <ecNumber evidence="4 11">2.3.1.61</ecNumber>
    </recommendedName>
    <alternativeName>
        <fullName evidence="11">2-oxoglutarate dehydrogenase complex component E2</fullName>
    </alternativeName>
</protein>
<feature type="domain" description="Lipoyl-binding" evidence="13">
    <location>
        <begin position="4"/>
        <end position="79"/>
    </location>
</feature>
<evidence type="ECO:0000256" key="5">
    <source>
        <dbReference type="ARBA" id="ARBA00019511"/>
    </source>
</evidence>
<dbReference type="FunFam" id="3.30.559.10:FF:000005">
    <property type="entry name" value="Dihydrolipoyllysine-residue succinyltransferase component of 2-oxoglutarate dehydrogenase complex"/>
    <property type="match status" value="1"/>
</dbReference>
<dbReference type="RefSeq" id="WP_013745218.1">
    <property type="nucleotide sequence ID" value="NC_015460.1"/>
</dbReference>
<evidence type="ECO:0000256" key="3">
    <source>
        <dbReference type="ARBA" id="ARBA00007317"/>
    </source>
</evidence>
<feature type="domain" description="Peripheral subunit-binding (PSBD)" evidence="14">
    <location>
        <begin position="114"/>
        <end position="151"/>
    </location>
</feature>
<dbReference type="SUPFAM" id="SSF51230">
    <property type="entry name" value="Single hybrid motif"/>
    <property type="match status" value="1"/>
</dbReference>
<comment type="function">
    <text evidence="1 11">E2 component of the 2-oxoglutarate dehydrogenase (OGDH) complex which catalyzes the second step in the conversion of 2-oxoglutarate to succinyl-CoA and CO(2).</text>
</comment>
<dbReference type="PROSITE" id="PS51826">
    <property type="entry name" value="PSBD"/>
    <property type="match status" value="1"/>
</dbReference>
<dbReference type="AlphaFoldDB" id="F4HC04"/>
<evidence type="ECO:0000256" key="10">
    <source>
        <dbReference type="ARBA" id="ARBA00052761"/>
    </source>
</evidence>
<feature type="region of interest" description="Disordered" evidence="12">
    <location>
        <begin position="84"/>
        <end position="116"/>
    </location>
</feature>
<dbReference type="InterPro" id="IPR000089">
    <property type="entry name" value="Biotin_lipoyl"/>
</dbReference>
<proteinExistence type="inferred from homology"/>
<evidence type="ECO:0000313" key="15">
    <source>
        <dbReference type="EMBL" id="AEC16431.1"/>
    </source>
</evidence>
<dbReference type="GO" id="GO:0045252">
    <property type="term" value="C:oxoglutarate dehydrogenase complex"/>
    <property type="evidence" value="ECO:0007669"/>
    <property type="project" value="UniProtKB-UniRule"/>
</dbReference>
<evidence type="ECO:0000259" key="13">
    <source>
        <dbReference type="PROSITE" id="PS50968"/>
    </source>
</evidence>
<dbReference type="NCBIfam" id="NF004309">
    <property type="entry name" value="PRK05704.1"/>
    <property type="match status" value="1"/>
</dbReference>
<dbReference type="Gene3D" id="4.10.320.10">
    <property type="entry name" value="E3-binding domain"/>
    <property type="match status" value="1"/>
</dbReference>
<keyword evidence="9 11" id="KW-0012">Acyltransferase</keyword>
<dbReference type="InterPro" id="IPR011053">
    <property type="entry name" value="Single_hybrid_motif"/>
</dbReference>
<feature type="compositionally biased region" description="Polar residues" evidence="12">
    <location>
        <begin position="87"/>
        <end position="102"/>
    </location>
</feature>
<dbReference type="InterPro" id="IPR004167">
    <property type="entry name" value="PSBD"/>
</dbReference>
<dbReference type="PANTHER" id="PTHR43416:SF5">
    <property type="entry name" value="DIHYDROLIPOYLLYSINE-RESIDUE SUCCINYLTRANSFERASE COMPONENT OF 2-OXOGLUTARATE DEHYDROGENASE COMPLEX, MITOCHONDRIAL"/>
    <property type="match status" value="1"/>
</dbReference>
<dbReference type="InterPro" id="IPR036625">
    <property type="entry name" value="E3-bd_dom_sf"/>
</dbReference>
<sequence length="403" mass="44180">MSNIEEIVVPDLPESVADATVATWHKKAGEFVKRDEVLVEIETDKVVLEVPAPIDGVLDAIVEEEGATVVSKQLLGKLRAVKEGEETNASVNKTEPTPSDRQQAAIEPESSNDALSPAVRRLLAENDLDPSKIKGSGVGGRLTREDVEAYLASASKAPAEAVAEPAPILAARSEKRVPMTRLRKRIAERLLEAKNSTAMLTTFNELDMTPIKKLRKQYGEQFEKKHGVRLGFMSFYVKAVVEALKRYPEINASLDGDDIVYHNYFDISIAVSTPRGLVTPVLRDCDQLSMAEIEKQIKSLAEKGRDGKLTVEDLTGGNFTITNGGVFGSLMSTPIINPPQSAILGMHAIKDRPVAVNGQVEIRPMMYLALSYDHRLVDGRESVGFLVTIKELLEDPTRILLEI</sequence>
<dbReference type="InterPro" id="IPR023213">
    <property type="entry name" value="CAT-like_dom_sf"/>
</dbReference>
<evidence type="ECO:0000313" key="16">
    <source>
        <dbReference type="Proteomes" id="UP000006908"/>
    </source>
</evidence>
<evidence type="ECO:0000256" key="6">
    <source>
        <dbReference type="ARBA" id="ARBA00022532"/>
    </source>
</evidence>
<dbReference type="Pfam" id="PF00364">
    <property type="entry name" value="Biotin_lipoyl"/>
    <property type="match status" value="1"/>
</dbReference>
<keyword evidence="8 11" id="KW-0450">Lipoyl</keyword>
<dbReference type="PANTHER" id="PTHR43416">
    <property type="entry name" value="DIHYDROLIPOYLLYSINE-RESIDUE SUCCINYLTRANSFERASE COMPONENT OF 2-OXOGLUTARATE DEHYDROGENASE COMPLEX, MITOCHONDRIAL-RELATED"/>
    <property type="match status" value="1"/>
</dbReference>
<dbReference type="Gene3D" id="3.30.559.10">
    <property type="entry name" value="Chloramphenicol acetyltransferase-like domain"/>
    <property type="match status" value="1"/>
</dbReference>
<evidence type="ECO:0000256" key="7">
    <source>
        <dbReference type="ARBA" id="ARBA00022679"/>
    </source>
</evidence>
<evidence type="ECO:0000256" key="4">
    <source>
        <dbReference type="ARBA" id="ARBA00012945"/>
    </source>
</evidence>
<dbReference type="InterPro" id="IPR003016">
    <property type="entry name" value="2-oxoA_DH_lipoyl-BS"/>
</dbReference>
<dbReference type="PROSITE" id="PS50968">
    <property type="entry name" value="BIOTINYL_LIPOYL"/>
    <property type="match status" value="1"/>
</dbReference>
<dbReference type="KEGG" id="gan:UMN179_00395"/>
<organism evidence="15 16">
    <name type="scientific">Gallibacterium anatis (strain UMN179)</name>
    <name type="common">Pasteurella anatis</name>
    <dbReference type="NCBI Taxonomy" id="1005058"/>
    <lineage>
        <taxon>Bacteria</taxon>
        <taxon>Pseudomonadati</taxon>
        <taxon>Pseudomonadota</taxon>
        <taxon>Gammaproteobacteria</taxon>
        <taxon>Pasteurellales</taxon>
        <taxon>Pasteurellaceae</taxon>
        <taxon>Gallibacterium</taxon>
    </lineage>
</organism>
<evidence type="ECO:0000256" key="11">
    <source>
        <dbReference type="RuleBase" id="RU361138"/>
    </source>
</evidence>
<dbReference type="GO" id="GO:0006099">
    <property type="term" value="P:tricarboxylic acid cycle"/>
    <property type="evidence" value="ECO:0007669"/>
    <property type="project" value="UniProtKB-UniRule"/>
</dbReference>
<dbReference type="Gene3D" id="2.40.50.100">
    <property type="match status" value="1"/>
</dbReference>
<dbReference type="NCBIfam" id="TIGR01347">
    <property type="entry name" value="sucB"/>
    <property type="match status" value="1"/>
</dbReference>
<dbReference type="EMBL" id="CP002667">
    <property type="protein sequence ID" value="AEC16431.1"/>
    <property type="molecule type" value="Genomic_DNA"/>
</dbReference>
<dbReference type="HOGENOM" id="CLU_016733_0_0_6"/>
<dbReference type="EC" id="2.3.1.61" evidence="4 11"/>
<comment type="cofactor">
    <cofactor evidence="11">
        <name>(R)-lipoate</name>
        <dbReference type="ChEBI" id="CHEBI:83088"/>
    </cofactor>
    <text evidence="11">Binds 1 lipoyl cofactor covalently.</text>
</comment>
<dbReference type="STRING" id="1005058.UMN179_00395"/>
<evidence type="ECO:0000256" key="9">
    <source>
        <dbReference type="ARBA" id="ARBA00023315"/>
    </source>
</evidence>
<accession>F4HC04</accession>
<comment type="similarity">
    <text evidence="3 11">Belongs to the 2-oxoacid dehydrogenase family.</text>
</comment>
<evidence type="ECO:0000256" key="12">
    <source>
        <dbReference type="SAM" id="MobiDB-lite"/>
    </source>
</evidence>